<dbReference type="InterPro" id="IPR021109">
    <property type="entry name" value="Peptidase_aspartic_dom_sf"/>
</dbReference>
<evidence type="ECO:0000313" key="2">
    <source>
        <dbReference type="EMBL" id="KAF4647261.1"/>
    </source>
</evidence>
<feature type="non-terminal residue" evidence="2">
    <location>
        <position position="232"/>
    </location>
</feature>
<organism evidence="2 3">
    <name type="scientific">Perkinsus olseni</name>
    <name type="common">Perkinsus atlanticus</name>
    <dbReference type="NCBI Taxonomy" id="32597"/>
    <lineage>
        <taxon>Eukaryota</taxon>
        <taxon>Sar</taxon>
        <taxon>Alveolata</taxon>
        <taxon>Perkinsozoa</taxon>
        <taxon>Perkinsea</taxon>
        <taxon>Perkinsida</taxon>
        <taxon>Perkinsidae</taxon>
        <taxon>Perkinsus</taxon>
    </lineage>
</organism>
<name>A0A7J6KL11_PEROL</name>
<dbReference type="Gene3D" id="2.40.70.10">
    <property type="entry name" value="Acid Proteases"/>
    <property type="match status" value="1"/>
</dbReference>
<protein>
    <recommendedName>
        <fullName evidence="4">Peptidase A2 domain-containing protein</fullName>
    </recommendedName>
</protein>
<feature type="non-terminal residue" evidence="2">
    <location>
        <position position="1"/>
    </location>
</feature>
<reference evidence="2 3" key="1">
    <citation type="submission" date="2020-04" db="EMBL/GenBank/DDBJ databases">
        <title>Perkinsus olseni comparative genomics.</title>
        <authorList>
            <person name="Bogema D.R."/>
        </authorList>
    </citation>
    <scope>NUCLEOTIDE SEQUENCE [LARGE SCALE GENOMIC DNA]</scope>
    <source>
        <strain evidence="2">ATCC PRA-179</strain>
    </source>
</reference>
<evidence type="ECO:0000313" key="3">
    <source>
        <dbReference type="Proteomes" id="UP000570595"/>
    </source>
</evidence>
<dbReference type="SUPFAM" id="SSF50630">
    <property type="entry name" value="Acid proteases"/>
    <property type="match status" value="1"/>
</dbReference>
<evidence type="ECO:0008006" key="4">
    <source>
        <dbReference type="Google" id="ProtNLM"/>
    </source>
</evidence>
<dbReference type="GO" id="GO:0004190">
    <property type="term" value="F:aspartic-type endopeptidase activity"/>
    <property type="evidence" value="ECO:0007669"/>
    <property type="project" value="InterPro"/>
</dbReference>
<comment type="caution">
    <text evidence="2">The sequence shown here is derived from an EMBL/GenBank/DDBJ whole genome shotgun (WGS) entry which is preliminary data.</text>
</comment>
<dbReference type="GO" id="GO:0006508">
    <property type="term" value="P:proteolysis"/>
    <property type="evidence" value="ECO:0007669"/>
    <property type="project" value="InterPro"/>
</dbReference>
<evidence type="ECO:0000256" key="1">
    <source>
        <dbReference type="SAM" id="MobiDB-lite"/>
    </source>
</evidence>
<gene>
    <name evidence="2" type="ORF">FOZ61_004425</name>
</gene>
<sequence>KNPSVQGLSAIFIDNPGMGTSHYVDFQINDCEKTSRALLDSGAAMSVIHADELAKVPNVVIEDTDLVVRTADGGNPAILGIARDLKLHFADRSIVYESFLVVTTPLSHSILLSTNALRGIGAVWVMTDTDNVMLLGTEAKSMVSTHHFRQRKKRYSPQPFTQGVIEICDLAVDYPDSNDNNGRADASTQTPTCSVPNDLMEEIMISSQPKAVTEDDSYINQKGLTDDQKVLQ</sequence>
<proteinExistence type="predicted"/>
<accession>A0A7J6KL11</accession>
<dbReference type="InterPro" id="IPR001969">
    <property type="entry name" value="Aspartic_peptidase_AS"/>
</dbReference>
<dbReference type="PROSITE" id="PS00141">
    <property type="entry name" value="ASP_PROTEASE"/>
    <property type="match status" value="1"/>
</dbReference>
<dbReference type="EMBL" id="JABAHT010002517">
    <property type="protein sequence ID" value="KAF4647261.1"/>
    <property type="molecule type" value="Genomic_DNA"/>
</dbReference>
<feature type="region of interest" description="Disordered" evidence="1">
    <location>
        <begin position="206"/>
        <end position="232"/>
    </location>
</feature>
<dbReference type="CDD" id="cd00303">
    <property type="entry name" value="retropepsin_like"/>
    <property type="match status" value="1"/>
</dbReference>
<dbReference type="Proteomes" id="UP000570595">
    <property type="component" value="Unassembled WGS sequence"/>
</dbReference>
<dbReference type="AlphaFoldDB" id="A0A7J6KL11"/>